<evidence type="ECO:0000313" key="13">
    <source>
        <dbReference type="Proteomes" id="UP001549921"/>
    </source>
</evidence>
<dbReference type="PROSITE" id="PS51195">
    <property type="entry name" value="Q_MOTIF"/>
    <property type="match status" value="1"/>
</dbReference>
<feature type="domain" description="Helicase ATP-binding" evidence="9">
    <location>
        <begin position="564"/>
        <end position="703"/>
    </location>
</feature>
<feature type="compositionally biased region" description="Acidic residues" evidence="8">
    <location>
        <begin position="400"/>
        <end position="413"/>
    </location>
</feature>
<dbReference type="Pfam" id="PF00270">
    <property type="entry name" value="DEAD"/>
    <property type="match status" value="2"/>
</dbReference>
<organism evidence="12 13">
    <name type="scientific">Loxostege sticticalis</name>
    <name type="common">Beet webworm moth</name>
    <dbReference type="NCBI Taxonomy" id="481309"/>
    <lineage>
        <taxon>Eukaryota</taxon>
        <taxon>Metazoa</taxon>
        <taxon>Ecdysozoa</taxon>
        <taxon>Arthropoda</taxon>
        <taxon>Hexapoda</taxon>
        <taxon>Insecta</taxon>
        <taxon>Pterygota</taxon>
        <taxon>Neoptera</taxon>
        <taxon>Endopterygota</taxon>
        <taxon>Lepidoptera</taxon>
        <taxon>Glossata</taxon>
        <taxon>Ditrysia</taxon>
        <taxon>Pyraloidea</taxon>
        <taxon>Crambidae</taxon>
        <taxon>Pyraustinae</taxon>
        <taxon>Loxostege</taxon>
    </lineage>
</organism>
<keyword evidence="3 7" id="KW-0347">Helicase</keyword>
<feature type="compositionally biased region" description="Polar residues" evidence="8">
    <location>
        <begin position="91"/>
        <end position="110"/>
    </location>
</feature>
<dbReference type="CDD" id="cd18787">
    <property type="entry name" value="SF2_C_DEAD"/>
    <property type="match status" value="1"/>
</dbReference>
<dbReference type="Pfam" id="PF00271">
    <property type="entry name" value="Helicase_C"/>
    <property type="match status" value="1"/>
</dbReference>
<dbReference type="GO" id="GO:0016787">
    <property type="term" value="F:hydrolase activity"/>
    <property type="evidence" value="ECO:0007669"/>
    <property type="project" value="UniProtKB-KW"/>
</dbReference>
<dbReference type="AlphaFoldDB" id="A0ABD0SCI0"/>
<comment type="caution">
    <text evidence="12">The sequence shown here is derived from an EMBL/GenBank/DDBJ whole genome shotgun (WGS) entry which is preliminary data.</text>
</comment>
<proteinExistence type="inferred from homology"/>
<dbReference type="EMBL" id="JBEDNZ010000023">
    <property type="protein sequence ID" value="KAL0811770.1"/>
    <property type="molecule type" value="Genomic_DNA"/>
</dbReference>
<evidence type="ECO:0000256" key="2">
    <source>
        <dbReference type="ARBA" id="ARBA00022801"/>
    </source>
</evidence>
<dbReference type="PANTHER" id="PTHR24031">
    <property type="entry name" value="RNA HELICASE"/>
    <property type="match status" value="1"/>
</dbReference>
<sequence length="1041" mass="116641">MSKKLNNLKWESVALEGFPASMSDKFQGFVGLEECTNYGLDKEAKSRKKQKRKIKRKSEESEISDVPFKKAKNIEKKETSKSNAKPVKLSNGFTVESCNVVKPSTTNETIPNEAKSKKKRKTNKKNKKKTIETSEEKPKELINKPQVKNNNNNKKSKPKLGENMSDTVSGLTPEDMLTWAEFKLPEPILKALAEQGFKKPTKIQELTLPAAIHGRRDILGAAETGSGKTLAFGLPILTGIIKLKEKAEMGLDVYELPYKKTSVKRKPKKPEPVKKKGKGNKRKQEAKEKKAEQKAKESSEDGYGTDNEESSDSDEETANKTSKIVQNDPALANKPKTNIKPVNKPTKANNVGKKSNKNVKDDEYLEEIIVPIKRKERATSTDEGNDSDDSENYIHLSEMLDSEDLADTSDDENQSNSKKDDKVSDSSETESAEETDANDSNDDDETQNDIDEDENDNTENEIDSDEKETQNDDEEEEENGSDDDALDVSAEDSDVESIEGDDVTLNESDDDEGTEVNDGESGSDNDDEMEEVDENEGGIGCVKVIDNIEIPGHVVVKTGKPLYALILTPTRELAIQISRHLIAVAKYTGIKVATIVGGMAAVKQERVLKSGPEIVVATPGRLWELITQGQPHLQQLDCVKFLAIDETDRMIERNHFDELQPLLERLNADEARSSTRQNFVFSATLTMVHDLPSHMRGKKVTKRGKIINRKIEKMTPQQKIKKLVAMIGMTDPKVVDITTQNLGTAETLTESRIACAFEHKDAYLYYILKRHPGRTIVFCNSINSVKRLAQLLAMLKCRPLPLHASMPQRQRLKNLERFRDDPQGVLIATDVAARGLDIPDVDHVIHYQVPKTAENYVHRSGRTARANKEGLTILMMEPAEAYLYSKLCRTLNKTSEVPTFPVPPAQLAPLKQLVSVARDIEALALKHRRATHAQSWRDKAAREMDMIIDDDDLPVKQIDPTIDKALKAKKRQLESMLTRPLFPKGFSFKYPTLNDPAVFAQTEENALQVMKKALESGELKKEKRKSKNAPLLKLQKQKKKK</sequence>
<dbReference type="InterPro" id="IPR001650">
    <property type="entry name" value="Helicase_C-like"/>
</dbReference>
<dbReference type="GO" id="GO:0003723">
    <property type="term" value="F:RNA binding"/>
    <property type="evidence" value="ECO:0007669"/>
    <property type="project" value="UniProtKB-UniRule"/>
</dbReference>
<evidence type="ECO:0000256" key="4">
    <source>
        <dbReference type="ARBA" id="ARBA00022840"/>
    </source>
</evidence>
<feature type="compositionally biased region" description="Basic residues" evidence="8">
    <location>
        <begin position="116"/>
        <end position="128"/>
    </location>
</feature>
<evidence type="ECO:0000256" key="1">
    <source>
        <dbReference type="ARBA" id="ARBA00022741"/>
    </source>
</evidence>
<keyword evidence="5 7" id="KW-0694">RNA-binding</keyword>
<feature type="compositionally biased region" description="Acidic residues" evidence="8">
    <location>
        <begin position="427"/>
        <end position="536"/>
    </location>
</feature>
<evidence type="ECO:0000256" key="3">
    <source>
        <dbReference type="ARBA" id="ARBA00022806"/>
    </source>
</evidence>
<feature type="compositionally biased region" description="Basic and acidic residues" evidence="8">
    <location>
        <begin position="282"/>
        <end position="299"/>
    </location>
</feature>
<dbReference type="GO" id="GO:0003724">
    <property type="term" value="F:RNA helicase activity"/>
    <property type="evidence" value="ECO:0007669"/>
    <property type="project" value="UniProtKB-EC"/>
</dbReference>
<dbReference type="InterPro" id="IPR014014">
    <property type="entry name" value="RNA_helicase_DEAD_Q_motif"/>
</dbReference>
<reference evidence="12 13" key="1">
    <citation type="submission" date="2024-06" db="EMBL/GenBank/DDBJ databases">
        <title>A chromosome-level genome assembly of beet webworm, Loxostege sticticalis.</title>
        <authorList>
            <person name="Zhang Y."/>
        </authorList>
    </citation>
    <scope>NUCLEOTIDE SEQUENCE [LARGE SCALE GENOMIC DNA]</scope>
    <source>
        <strain evidence="12">AQ028</strain>
        <tissue evidence="12">Male pupae</tissue>
    </source>
</reference>
<evidence type="ECO:0000256" key="8">
    <source>
        <dbReference type="SAM" id="MobiDB-lite"/>
    </source>
</evidence>
<comment type="similarity">
    <text evidence="7">Belongs to the DEAD box helicase family.</text>
</comment>
<keyword evidence="1 7" id="KW-0547">Nucleotide-binding</keyword>
<feature type="region of interest" description="Disordered" evidence="8">
    <location>
        <begin position="262"/>
        <end position="538"/>
    </location>
</feature>
<dbReference type="EC" id="3.6.4.13" evidence="7"/>
<dbReference type="InterPro" id="IPR014001">
    <property type="entry name" value="Helicase_ATP-bd"/>
</dbReference>
<evidence type="ECO:0000256" key="6">
    <source>
        <dbReference type="PROSITE-ProRule" id="PRU00552"/>
    </source>
</evidence>
<evidence type="ECO:0000259" key="10">
    <source>
        <dbReference type="PROSITE" id="PS51194"/>
    </source>
</evidence>
<accession>A0ABD0SCI0</accession>
<dbReference type="SMART" id="SM00490">
    <property type="entry name" value="HELICc"/>
    <property type="match status" value="1"/>
</dbReference>
<evidence type="ECO:0000256" key="7">
    <source>
        <dbReference type="RuleBase" id="RU365068"/>
    </source>
</evidence>
<keyword evidence="2 7" id="KW-0378">Hydrolase</keyword>
<dbReference type="PROSITE" id="PS51192">
    <property type="entry name" value="HELICASE_ATP_BIND_1"/>
    <property type="match status" value="1"/>
</dbReference>
<feature type="compositionally biased region" description="Basic residues" evidence="8">
    <location>
        <begin position="45"/>
        <end position="56"/>
    </location>
</feature>
<evidence type="ECO:0000259" key="9">
    <source>
        <dbReference type="PROSITE" id="PS51192"/>
    </source>
</evidence>
<feature type="compositionally biased region" description="Basic and acidic residues" evidence="8">
    <location>
        <begin position="129"/>
        <end position="142"/>
    </location>
</feature>
<dbReference type="GO" id="GO:0005524">
    <property type="term" value="F:ATP binding"/>
    <property type="evidence" value="ECO:0007669"/>
    <property type="project" value="UniProtKB-UniRule"/>
</dbReference>
<dbReference type="SMART" id="SM00487">
    <property type="entry name" value="DEXDc"/>
    <property type="match status" value="1"/>
</dbReference>
<comment type="function">
    <text evidence="7">RNA helicase.</text>
</comment>
<keyword evidence="4 7" id="KW-0067">ATP-binding</keyword>
<evidence type="ECO:0000259" key="11">
    <source>
        <dbReference type="PROSITE" id="PS51195"/>
    </source>
</evidence>
<feature type="domain" description="DEAD-box RNA helicase Q" evidence="11">
    <location>
        <begin position="177"/>
        <end position="205"/>
    </location>
</feature>
<feature type="short sequence motif" description="Q motif" evidence="6">
    <location>
        <begin position="177"/>
        <end position="205"/>
    </location>
</feature>
<evidence type="ECO:0000313" key="12">
    <source>
        <dbReference type="EMBL" id="KAL0811770.1"/>
    </source>
</evidence>
<feature type="region of interest" description="Disordered" evidence="8">
    <location>
        <begin position="1018"/>
        <end position="1041"/>
    </location>
</feature>
<gene>
    <name evidence="12" type="ORF">ABMA28_009203</name>
</gene>
<feature type="region of interest" description="Disordered" evidence="8">
    <location>
        <begin position="41"/>
        <end position="165"/>
    </location>
</feature>
<protein>
    <recommendedName>
        <fullName evidence="7">ATP-dependent RNA helicase</fullName>
        <ecNumber evidence="7">3.6.4.13</ecNumber>
    </recommendedName>
</protein>
<dbReference type="PROSITE" id="PS51194">
    <property type="entry name" value="HELICASE_CTER"/>
    <property type="match status" value="1"/>
</dbReference>
<dbReference type="InterPro" id="IPR011545">
    <property type="entry name" value="DEAD/DEAH_box_helicase_dom"/>
</dbReference>
<evidence type="ECO:0000256" key="5">
    <source>
        <dbReference type="ARBA" id="ARBA00022884"/>
    </source>
</evidence>
<feature type="domain" description="Helicase C-terminal" evidence="10">
    <location>
        <begin position="759"/>
        <end position="908"/>
    </location>
</feature>
<name>A0ABD0SCI0_LOXSC</name>
<dbReference type="InterPro" id="IPR027417">
    <property type="entry name" value="P-loop_NTPase"/>
</dbReference>
<feature type="compositionally biased region" description="Acidic residues" evidence="8">
    <location>
        <begin position="306"/>
        <end position="316"/>
    </location>
</feature>
<comment type="domain">
    <text evidence="7">The Q motif is unique to and characteristic of the DEAD box family of RNA helicases and controls ATP binding and hydrolysis.</text>
</comment>
<dbReference type="Gene3D" id="3.40.50.300">
    <property type="entry name" value="P-loop containing nucleotide triphosphate hydrolases"/>
    <property type="match status" value="3"/>
</dbReference>
<comment type="catalytic activity">
    <reaction evidence="7">
        <text>ATP + H2O = ADP + phosphate + H(+)</text>
        <dbReference type="Rhea" id="RHEA:13065"/>
        <dbReference type="ChEBI" id="CHEBI:15377"/>
        <dbReference type="ChEBI" id="CHEBI:15378"/>
        <dbReference type="ChEBI" id="CHEBI:30616"/>
        <dbReference type="ChEBI" id="CHEBI:43474"/>
        <dbReference type="ChEBI" id="CHEBI:456216"/>
        <dbReference type="EC" id="3.6.4.13"/>
    </reaction>
</comment>
<dbReference type="SUPFAM" id="SSF52540">
    <property type="entry name" value="P-loop containing nucleoside triphosphate hydrolases"/>
    <property type="match status" value="2"/>
</dbReference>
<dbReference type="Proteomes" id="UP001549921">
    <property type="component" value="Unassembled WGS sequence"/>
</dbReference>
<feature type="compositionally biased region" description="Low complexity" evidence="8">
    <location>
        <begin position="143"/>
        <end position="153"/>
    </location>
</feature>